<dbReference type="OrthoDB" id="941624at2759"/>
<dbReference type="GO" id="GO:0005801">
    <property type="term" value="C:cis-Golgi network"/>
    <property type="evidence" value="ECO:0007669"/>
    <property type="project" value="TreeGrafter"/>
</dbReference>
<dbReference type="Gene3D" id="3.30.1380.20">
    <property type="entry name" value="Trafficking protein particle complex subunit 3"/>
    <property type="match status" value="1"/>
</dbReference>
<feature type="compositionally biased region" description="Basic and acidic residues" evidence="2">
    <location>
        <begin position="54"/>
        <end position="74"/>
    </location>
</feature>
<dbReference type="PANTHER" id="PTHR12817">
    <property type="entry name" value="TRAFFICKING PROTEIN PARTICLE COMPLEX SUBUNIT 6B"/>
    <property type="match status" value="1"/>
</dbReference>
<dbReference type="CDD" id="cd14944">
    <property type="entry name" value="TRAPPC6A_Trs33"/>
    <property type="match status" value="1"/>
</dbReference>
<dbReference type="Proteomes" id="UP000243015">
    <property type="component" value="Unassembled WGS sequence"/>
</dbReference>
<evidence type="ECO:0000256" key="1">
    <source>
        <dbReference type="ARBA" id="ARBA00006218"/>
    </source>
</evidence>
<dbReference type="PANTHER" id="PTHR12817:SF0">
    <property type="entry name" value="GEO08327P1"/>
    <property type="match status" value="1"/>
</dbReference>
<dbReference type="VEuPathDB" id="FungiDB:TERG_06439"/>
<sequence length="232" mass="26070">MPFDTPTPPFSASDPHARFLNASCLDLLLIELVPMAERIVQELELGEKDSPVKQGEALDIKNKEREKEKEKDSKSSVAVMDDEEYRESIYFRLESLGYRVGLGLGERFSRDRPRFADNLDVIKFLCKDLWTILFRKQVDNLKTNHRGVYVLTDNAFRPFIRMSMSVRSEAVMRAQTYLWFPCGIIRGTLASVGIEATVQAESSDLPLATFQIKTINSTVTANAGGSGTPVVT</sequence>
<name>A0A178F799_TRIRU</name>
<dbReference type="InterPro" id="IPR007194">
    <property type="entry name" value="TRAPP_component"/>
</dbReference>
<accession>A0A178F799</accession>
<evidence type="ECO:0008006" key="5">
    <source>
        <dbReference type="Google" id="ProtNLM"/>
    </source>
</evidence>
<protein>
    <recommendedName>
        <fullName evidence="5">BET3 family protein</fullName>
    </recommendedName>
</protein>
<evidence type="ECO:0000313" key="4">
    <source>
        <dbReference type="Proteomes" id="UP000243015"/>
    </source>
</evidence>
<dbReference type="InterPro" id="IPR024096">
    <property type="entry name" value="NO_sig/Golgi_transp_ligand-bd"/>
</dbReference>
<comment type="similarity">
    <text evidence="1">Belongs to the TRAPP small subunits family. BET3 subfamily.</text>
</comment>
<dbReference type="AlphaFoldDB" id="A0A178F799"/>
<dbReference type="GO" id="GO:0005802">
    <property type="term" value="C:trans-Golgi network"/>
    <property type="evidence" value="ECO:0007669"/>
    <property type="project" value="TreeGrafter"/>
</dbReference>
<organism evidence="3 4">
    <name type="scientific">Trichophyton rubrum</name>
    <name type="common">Athlete's foot fungus</name>
    <name type="synonym">Epidermophyton rubrum</name>
    <dbReference type="NCBI Taxonomy" id="5551"/>
    <lineage>
        <taxon>Eukaryota</taxon>
        <taxon>Fungi</taxon>
        <taxon>Dikarya</taxon>
        <taxon>Ascomycota</taxon>
        <taxon>Pezizomycotina</taxon>
        <taxon>Eurotiomycetes</taxon>
        <taxon>Eurotiomycetidae</taxon>
        <taxon>Onygenales</taxon>
        <taxon>Arthrodermataceae</taxon>
        <taxon>Trichophyton</taxon>
    </lineage>
</organism>
<proteinExistence type="inferred from homology"/>
<comment type="caution">
    <text evidence="3">The sequence shown here is derived from an EMBL/GenBank/DDBJ whole genome shotgun (WGS) entry which is preliminary data.</text>
</comment>
<dbReference type="InterPro" id="IPR037992">
    <property type="entry name" value="TRAPPC6/Trs33"/>
</dbReference>
<gene>
    <name evidence="3" type="ORF">A7C99_1076</name>
</gene>
<dbReference type="EMBL" id="LHPM01000009">
    <property type="protein sequence ID" value="OAL67944.1"/>
    <property type="molecule type" value="Genomic_DNA"/>
</dbReference>
<dbReference type="GO" id="GO:0030008">
    <property type="term" value="C:TRAPP complex"/>
    <property type="evidence" value="ECO:0007669"/>
    <property type="project" value="TreeGrafter"/>
</dbReference>
<dbReference type="Pfam" id="PF04051">
    <property type="entry name" value="TRAPP"/>
    <property type="match status" value="1"/>
</dbReference>
<dbReference type="GO" id="GO:0006888">
    <property type="term" value="P:endoplasmic reticulum to Golgi vesicle-mediated transport"/>
    <property type="evidence" value="ECO:0007669"/>
    <property type="project" value="TreeGrafter"/>
</dbReference>
<dbReference type="SUPFAM" id="SSF111126">
    <property type="entry name" value="Ligand-binding domain in the NO signalling and Golgi transport"/>
    <property type="match status" value="1"/>
</dbReference>
<reference evidence="3 4" key="1">
    <citation type="submission" date="2016-05" db="EMBL/GenBank/DDBJ databases">
        <title>Genome sequencing of Trichophyton rubrum CMCC(F)T1i isolated from hair.</title>
        <authorList>
            <person name="Zhan P."/>
            <person name="Tao Y."/>
            <person name="Liu W."/>
        </authorList>
    </citation>
    <scope>NUCLEOTIDE SEQUENCE [LARGE SCALE GENOMIC DNA]</scope>
    <source>
        <strain evidence="4">CMCC(F)T1i</strain>
    </source>
</reference>
<feature type="region of interest" description="Disordered" evidence="2">
    <location>
        <begin position="54"/>
        <end position="77"/>
    </location>
</feature>
<evidence type="ECO:0000313" key="3">
    <source>
        <dbReference type="EMBL" id="OAL67944.1"/>
    </source>
</evidence>
<evidence type="ECO:0000256" key="2">
    <source>
        <dbReference type="SAM" id="MobiDB-lite"/>
    </source>
</evidence>